<sequence>MYIDFTASDFLTISYNYDTHILVGRWLRPVTLLEARHGYEELLAAARQQKAQYWLIDVRRCHHSSTEIQEWLKKSYYPSLTANFDVPVYMIYFMAPDMRKDYEVDGQLTTSAATTGQPLHLNLCTTEGECMSWLVQQQQLVPQLQASR</sequence>
<gene>
    <name evidence="1" type="ORF">MTX78_16565</name>
</gene>
<keyword evidence="2" id="KW-1185">Reference proteome</keyword>
<accession>A0ABY4CX07</accession>
<organism evidence="1 2">
    <name type="scientific">Hymenobacter tibetensis</name>
    <dbReference type="NCBI Taxonomy" id="497967"/>
    <lineage>
        <taxon>Bacteria</taxon>
        <taxon>Pseudomonadati</taxon>
        <taxon>Bacteroidota</taxon>
        <taxon>Cytophagia</taxon>
        <taxon>Cytophagales</taxon>
        <taxon>Hymenobacteraceae</taxon>
        <taxon>Hymenobacter</taxon>
    </lineage>
</organism>
<evidence type="ECO:0008006" key="3">
    <source>
        <dbReference type="Google" id="ProtNLM"/>
    </source>
</evidence>
<name>A0ABY4CX07_9BACT</name>
<proteinExistence type="predicted"/>
<dbReference type="Proteomes" id="UP000831113">
    <property type="component" value="Chromosome"/>
</dbReference>
<protein>
    <recommendedName>
        <fullName evidence="3">STAS/SEC14 domain-containing protein</fullName>
    </recommendedName>
</protein>
<dbReference type="EMBL" id="CP094669">
    <property type="protein sequence ID" value="UOG73725.1"/>
    <property type="molecule type" value="Genomic_DNA"/>
</dbReference>
<reference evidence="1 2" key="1">
    <citation type="submission" date="2022-03" db="EMBL/GenBank/DDBJ databases">
        <title>Hymenobactersp. isolated from the air.</title>
        <authorList>
            <person name="Won M."/>
            <person name="Kwon S.-W."/>
        </authorList>
    </citation>
    <scope>NUCLEOTIDE SEQUENCE [LARGE SCALE GENOMIC DNA]</scope>
    <source>
        <strain evidence="1 2">KACC 21982</strain>
    </source>
</reference>
<dbReference type="RefSeq" id="WP_243796554.1">
    <property type="nucleotide sequence ID" value="NZ_CP094669.1"/>
</dbReference>
<evidence type="ECO:0000313" key="1">
    <source>
        <dbReference type="EMBL" id="UOG73725.1"/>
    </source>
</evidence>
<evidence type="ECO:0000313" key="2">
    <source>
        <dbReference type="Proteomes" id="UP000831113"/>
    </source>
</evidence>